<reference evidence="3" key="1">
    <citation type="journal article" date="2019" name="Int. J. Syst. Evol. Microbiol.">
        <title>The Global Catalogue of Microorganisms (GCM) 10K type strain sequencing project: providing services to taxonomists for standard genome sequencing and annotation.</title>
        <authorList>
            <consortium name="The Broad Institute Genomics Platform"/>
            <consortium name="The Broad Institute Genome Sequencing Center for Infectious Disease"/>
            <person name="Wu L."/>
            <person name="Ma J."/>
        </authorList>
    </citation>
    <scope>NUCLEOTIDE SEQUENCE [LARGE SCALE GENOMIC DNA]</scope>
    <source>
        <strain evidence="3">CGMCC 1.19061</strain>
    </source>
</reference>
<name>A0ABV9M2C7_9ENTE</name>
<proteinExistence type="predicted"/>
<dbReference type="Gene3D" id="3.10.180.10">
    <property type="entry name" value="2,3-Dihydroxybiphenyl 1,2-Dioxygenase, domain 1"/>
    <property type="match status" value="2"/>
</dbReference>
<keyword evidence="3" id="KW-1185">Reference proteome</keyword>
<evidence type="ECO:0000259" key="1">
    <source>
        <dbReference type="PROSITE" id="PS51819"/>
    </source>
</evidence>
<keyword evidence="2" id="KW-0223">Dioxygenase</keyword>
<evidence type="ECO:0000313" key="3">
    <source>
        <dbReference type="Proteomes" id="UP001596026"/>
    </source>
</evidence>
<accession>A0ABV9M2C7</accession>
<dbReference type="CDD" id="cd08347">
    <property type="entry name" value="PcpA_C_like"/>
    <property type="match status" value="1"/>
</dbReference>
<dbReference type="SUPFAM" id="SSF54593">
    <property type="entry name" value="Glyoxalase/Bleomycin resistance protein/Dihydroxybiphenyl dioxygenase"/>
    <property type="match status" value="1"/>
</dbReference>
<dbReference type="InterPro" id="IPR004360">
    <property type="entry name" value="Glyas_Fos-R_dOase_dom"/>
</dbReference>
<gene>
    <name evidence="2" type="ORF">ACFO3L_01175</name>
</gene>
<organism evidence="2 3">
    <name type="scientific">Enterococcus eurekensis</name>
    <dbReference type="NCBI Taxonomy" id="1159753"/>
    <lineage>
        <taxon>Bacteria</taxon>
        <taxon>Bacillati</taxon>
        <taxon>Bacillota</taxon>
        <taxon>Bacilli</taxon>
        <taxon>Lactobacillales</taxon>
        <taxon>Enterococcaceae</taxon>
        <taxon>Enterococcus</taxon>
    </lineage>
</organism>
<dbReference type="InterPro" id="IPR052537">
    <property type="entry name" value="Extradiol_RC_dioxygenase"/>
</dbReference>
<keyword evidence="2" id="KW-0560">Oxidoreductase</keyword>
<dbReference type="PANTHER" id="PTHR36110">
    <property type="entry name" value="RING-CLEAVING DIOXYGENASE MHQE-RELATED"/>
    <property type="match status" value="1"/>
</dbReference>
<comment type="caution">
    <text evidence="2">The sequence shown here is derived from an EMBL/GenBank/DDBJ whole genome shotgun (WGS) entry which is preliminary data.</text>
</comment>
<dbReference type="GO" id="GO:0051213">
    <property type="term" value="F:dioxygenase activity"/>
    <property type="evidence" value="ECO:0007669"/>
    <property type="project" value="UniProtKB-KW"/>
</dbReference>
<dbReference type="InterPro" id="IPR037523">
    <property type="entry name" value="VOC_core"/>
</dbReference>
<dbReference type="RefSeq" id="WP_379963015.1">
    <property type="nucleotide sequence ID" value="NZ_JBHSGT010000013.1"/>
</dbReference>
<dbReference type="EMBL" id="JBHSGT010000013">
    <property type="protein sequence ID" value="MFC4709256.1"/>
    <property type="molecule type" value="Genomic_DNA"/>
</dbReference>
<dbReference type="Pfam" id="PF00903">
    <property type="entry name" value="Glyoxalase"/>
    <property type="match status" value="1"/>
</dbReference>
<dbReference type="PROSITE" id="PS51819">
    <property type="entry name" value="VOC"/>
    <property type="match status" value="1"/>
</dbReference>
<dbReference type="Proteomes" id="UP001596026">
    <property type="component" value="Unassembled WGS sequence"/>
</dbReference>
<dbReference type="InterPro" id="IPR029068">
    <property type="entry name" value="Glyas_Bleomycin-R_OHBP_Dase"/>
</dbReference>
<sequence>MNNVKQEQLPLGIHHVTAITSDVVKNYEFFTNILGMRLLKKSVNQDDIHTYHTYYGDDEGTPGTAMTFFDFPNIPKGIKGNNAITRTSFRVPNDASLVYYKKRFEEFGVTHGEITEEFGVKVLHFSDFDDQNYQLISDENNHGMRPGIPWKKGPVPTEFAIYGLGPVEITISYFKDFKEIFEALFTFKEIAQEGNRYLLEVSEGGNGAQVILVEDKETPNGREGYGEVHHFALRLKDTEAIYAWKEQLDRAGFGNSGHVERFYFESLYVRIGHVLVEFATDAPGFMADEPYETLGESLALPPFLEPNRAYIESQVKPFNTKREA</sequence>
<feature type="domain" description="VOC" evidence="1">
    <location>
        <begin position="12"/>
        <end position="138"/>
    </location>
</feature>
<protein>
    <submittedName>
        <fullName evidence="2">Ring-cleaving dioxygenase</fullName>
    </submittedName>
</protein>
<evidence type="ECO:0000313" key="2">
    <source>
        <dbReference type="EMBL" id="MFC4709256.1"/>
    </source>
</evidence>
<dbReference type="PANTHER" id="PTHR36110:SF3">
    <property type="entry name" value="VOC DOMAIN-CONTAINING PROTEIN"/>
    <property type="match status" value="1"/>
</dbReference>